<keyword evidence="1" id="KW-0175">Coiled coil</keyword>
<evidence type="ECO:0000313" key="3">
    <source>
        <dbReference type="Proteomes" id="UP000326924"/>
    </source>
</evidence>
<dbReference type="InParanoid" id="A0A5J5FBG1"/>
<gene>
    <name evidence="2" type="ORF">FN846DRAFT_885525</name>
</gene>
<protein>
    <submittedName>
        <fullName evidence="2">Uncharacterized protein</fullName>
    </submittedName>
</protein>
<reference evidence="2 3" key="1">
    <citation type="submission" date="2019-09" db="EMBL/GenBank/DDBJ databases">
        <title>Draft genome of the ectomycorrhizal ascomycete Sphaerosporella brunnea.</title>
        <authorList>
            <consortium name="DOE Joint Genome Institute"/>
            <person name="Benucci G.M."/>
            <person name="Marozzi G."/>
            <person name="Antonielli L."/>
            <person name="Sanchez S."/>
            <person name="Marco P."/>
            <person name="Wang X."/>
            <person name="Falini L.B."/>
            <person name="Barry K."/>
            <person name="Haridas S."/>
            <person name="Lipzen A."/>
            <person name="Labutti K."/>
            <person name="Grigoriev I.V."/>
            <person name="Murat C."/>
            <person name="Martin F."/>
            <person name="Albertini E."/>
            <person name="Donnini D."/>
            <person name="Bonito G."/>
        </authorList>
    </citation>
    <scope>NUCLEOTIDE SEQUENCE [LARGE SCALE GENOMIC DNA]</scope>
    <source>
        <strain evidence="2 3">Sb_GMNB300</strain>
    </source>
</reference>
<evidence type="ECO:0000256" key="1">
    <source>
        <dbReference type="SAM" id="Coils"/>
    </source>
</evidence>
<accession>A0A5J5FBG1</accession>
<comment type="caution">
    <text evidence="2">The sequence shown here is derived from an EMBL/GenBank/DDBJ whole genome shotgun (WGS) entry which is preliminary data.</text>
</comment>
<keyword evidence="3" id="KW-1185">Reference proteome</keyword>
<evidence type="ECO:0000313" key="2">
    <source>
        <dbReference type="EMBL" id="KAA8914985.1"/>
    </source>
</evidence>
<dbReference type="AlphaFoldDB" id="A0A5J5FBG1"/>
<feature type="coiled-coil region" evidence="1">
    <location>
        <begin position="307"/>
        <end position="363"/>
    </location>
</feature>
<dbReference type="Proteomes" id="UP000326924">
    <property type="component" value="Unassembled WGS sequence"/>
</dbReference>
<sequence length="441" mass="48230">MPLYYHPPPTYHPPLPGVDPGSVPVFHHKAPVLVDPDPEAQLPLHAPIGVLPFGAPHVGPPPPLGEAPGGFWSLDGYFPIHQDAVPSSASKTVALTEAPAPSTVPVGTFPVSPPQTADILLALVKYQEFVAHLESPGKIEVTPGGALTVVMGACPKCGYQSGKEPYNPNMCSCCIEARAREEYREIIRSQLVAEELAAAKAHAAKLQEEHDAFVKSETIRIAAEKIAAMELKRREDEEAALAKYKEDIAMDEAIRSRAAQIIAEQTAAKEEEARRIAKEKVQAHIAAQYKAFEAVALEKWKAEEAAKAEAAAKKEAEERAIQAAIEEAARKKVEEERIRLETLARLTRALEDHKLAMAEEDARHAEFVRHEQETLAHIEAQKAMLSGELFLPQAPVAVPEPFDAEKERAKIREEIQKEITAHGTAALDTEELRKRLSALKS</sequence>
<name>A0A5J5FBG1_9PEZI</name>
<proteinExistence type="predicted"/>
<organism evidence="2 3">
    <name type="scientific">Sphaerosporella brunnea</name>
    <dbReference type="NCBI Taxonomy" id="1250544"/>
    <lineage>
        <taxon>Eukaryota</taxon>
        <taxon>Fungi</taxon>
        <taxon>Dikarya</taxon>
        <taxon>Ascomycota</taxon>
        <taxon>Pezizomycotina</taxon>
        <taxon>Pezizomycetes</taxon>
        <taxon>Pezizales</taxon>
        <taxon>Pyronemataceae</taxon>
        <taxon>Sphaerosporella</taxon>
    </lineage>
</organism>
<dbReference type="EMBL" id="VXIS01000001">
    <property type="protein sequence ID" value="KAA8914985.1"/>
    <property type="molecule type" value="Genomic_DNA"/>
</dbReference>